<keyword evidence="2" id="KW-1185">Reference proteome</keyword>
<organism evidence="1 2">
    <name type="scientific">Anaerobium acetethylicum</name>
    <dbReference type="NCBI Taxonomy" id="1619234"/>
    <lineage>
        <taxon>Bacteria</taxon>
        <taxon>Bacillati</taxon>
        <taxon>Bacillota</taxon>
        <taxon>Clostridia</taxon>
        <taxon>Lachnospirales</taxon>
        <taxon>Lachnospiraceae</taxon>
        <taxon>Anaerobium</taxon>
    </lineage>
</organism>
<dbReference type="Proteomes" id="UP000199315">
    <property type="component" value="Unassembled WGS sequence"/>
</dbReference>
<dbReference type="AlphaFoldDB" id="A0A1D3TUQ0"/>
<reference evidence="1 2" key="1">
    <citation type="submission" date="2016-09" db="EMBL/GenBank/DDBJ databases">
        <authorList>
            <person name="Capua I."/>
            <person name="De Benedictis P."/>
            <person name="Joannis T."/>
            <person name="Lombin L.H."/>
            <person name="Cattoli G."/>
        </authorList>
    </citation>
    <scope>NUCLEOTIDE SEQUENCE [LARGE SCALE GENOMIC DNA]</scope>
    <source>
        <strain evidence="1 2">GluBS11</strain>
    </source>
</reference>
<name>A0A1D3TUQ0_9FIRM</name>
<protein>
    <submittedName>
        <fullName evidence="1">Uncharacterized protein</fullName>
    </submittedName>
</protein>
<sequence>MFDSSFRITGKHANYWKDLCELAGNVPDRDQHNNFKIFNAYIDAYILCPMIGYQYNRKGVIDNSVSGEAGMIADVFKERRAQLKFIYQTLMLLDVDSEPDLEKRVYRAFTFAESTKEEKQFISDNMKIYNSYFLGGLEVLHEEFVDQCIDQESYLKQIFDYVRHFDEEQDGDALKEGIDKYINK</sequence>
<dbReference type="STRING" id="1619234.SAMN05421730_101376"/>
<gene>
    <name evidence="1" type="ORF">SAMN05421730_101376</name>
</gene>
<dbReference type="EMBL" id="FMKA01000013">
    <property type="protein sequence ID" value="SCP97771.1"/>
    <property type="molecule type" value="Genomic_DNA"/>
</dbReference>
<proteinExistence type="predicted"/>
<dbReference type="RefSeq" id="WP_091234204.1">
    <property type="nucleotide sequence ID" value="NZ_FMKA01000013.1"/>
</dbReference>
<dbReference type="OrthoDB" id="1957719at2"/>
<accession>A0A1D3TUQ0</accession>
<evidence type="ECO:0000313" key="2">
    <source>
        <dbReference type="Proteomes" id="UP000199315"/>
    </source>
</evidence>
<evidence type="ECO:0000313" key="1">
    <source>
        <dbReference type="EMBL" id="SCP97771.1"/>
    </source>
</evidence>